<comment type="subcellular location">
    <subcellularLocation>
        <location evidence="1">Membrane</location>
        <topology evidence="1">Multi-pass membrane protein</topology>
    </subcellularLocation>
</comment>
<gene>
    <name evidence="8" type="ORF">BLNAU_7618</name>
</gene>
<comment type="similarity">
    <text evidence="2">Belongs to the PA-phosphatase related phosphoesterase family.</text>
</comment>
<keyword evidence="4 6" id="KW-1133">Transmembrane helix</keyword>
<keyword evidence="3 6" id="KW-0812">Transmembrane</keyword>
<feature type="transmembrane region" description="Helical" evidence="6">
    <location>
        <begin position="51"/>
        <end position="74"/>
    </location>
</feature>
<reference evidence="8 9" key="1">
    <citation type="journal article" date="2022" name="bioRxiv">
        <title>Genomics of Preaxostyla Flagellates Illuminates Evolutionary Transitions and the Path Towards Mitochondrial Loss.</title>
        <authorList>
            <person name="Novak L.V.F."/>
            <person name="Treitli S.C."/>
            <person name="Pyrih J."/>
            <person name="Halakuc P."/>
            <person name="Pipaliya S.V."/>
            <person name="Vacek V."/>
            <person name="Brzon O."/>
            <person name="Soukal P."/>
            <person name="Eme L."/>
            <person name="Dacks J.B."/>
            <person name="Karnkowska A."/>
            <person name="Elias M."/>
            <person name="Hampl V."/>
        </authorList>
    </citation>
    <scope>NUCLEOTIDE SEQUENCE [LARGE SCALE GENOMIC DNA]</scope>
    <source>
        <strain evidence="8">NAU3</strain>
        <tissue evidence="8">Gut</tissue>
    </source>
</reference>
<feature type="transmembrane region" description="Helical" evidence="6">
    <location>
        <begin position="125"/>
        <end position="152"/>
    </location>
</feature>
<evidence type="ECO:0000256" key="2">
    <source>
        <dbReference type="ARBA" id="ARBA00008816"/>
    </source>
</evidence>
<keyword evidence="5 6" id="KW-0472">Membrane</keyword>
<feature type="transmembrane region" description="Helical" evidence="6">
    <location>
        <begin position="324"/>
        <end position="342"/>
    </location>
</feature>
<organism evidence="8 9">
    <name type="scientific">Blattamonas nauphoetae</name>
    <dbReference type="NCBI Taxonomy" id="2049346"/>
    <lineage>
        <taxon>Eukaryota</taxon>
        <taxon>Metamonada</taxon>
        <taxon>Preaxostyla</taxon>
        <taxon>Oxymonadida</taxon>
        <taxon>Blattamonas</taxon>
    </lineage>
</organism>
<dbReference type="InterPro" id="IPR043216">
    <property type="entry name" value="PAP-like"/>
</dbReference>
<sequence>MQELPVTTFEGSNVKTHPIRRKEPMDILSDMASRVELFNSDIWSNTTRRSFLVFLLDVVIHFIPCISYVTELIPRKHHQFHFDDPAISYRTKDKVTVSTPLLGVFSVALLIPTVILQFFRPYPLLNLHVVILSLLLSFGVCIGFVSVIKLFVPRFRPDFLSRCQVDQTMVAEQTIKDMARYGRVLAHDWKCLGTGLPKSLKIIEEGRKSFPSGHATTSMWSACLSSWYLFEFGESLIKWAHNPSDPSSNPFISCRRSHSASPQKLEPTTVVDVVRRSSAIRFRDQTFPILVRVVCLALSIAMFTLSTFIAGSRVVDHVHHLTDVLAGTVFGILGGCFGGWYHRYRRKLLIQKHRILKLSQKIRADNQNSA</sequence>
<evidence type="ECO:0000259" key="7">
    <source>
        <dbReference type="SMART" id="SM00014"/>
    </source>
</evidence>
<dbReference type="Gene3D" id="1.20.144.10">
    <property type="entry name" value="Phosphatidic acid phosphatase type 2/haloperoxidase"/>
    <property type="match status" value="1"/>
</dbReference>
<accession>A0ABQ9Y147</accession>
<evidence type="ECO:0000256" key="6">
    <source>
        <dbReference type="SAM" id="Phobius"/>
    </source>
</evidence>
<evidence type="ECO:0000256" key="4">
    <source>
        <dbReference type="ARBA" id="ARBA00022989"/>
    </source>
</evidence>
<dbReference type="InterPro" id="IPR000326">
    <property type="entry name" value="PAP2/HPO"/>
</dbReference>
<feature type="domain" description="Phosphatidic acid phosphatase type 2/haloperoxidase" evidence="7">
    <location>
        <begin position="130"/>
        <end position="339"/>
    </location>
</feature>
<comment type="caution">
    <text evidence="8">The sequence shown here is derived from an EMBL/GenBank/DDBJ whole genome shotgun (WGS) entry which is preliminary data.</text>
</comment>
<evidence type="ECO:0000256" key="5">
    <source>
        <dbReference type="ARBA" id="ARBA00023136"/>
    </source>
</evidence>
<feature type="transmembrane region" description="Helical" evidence="6">
    <location>
        <begin position="95"/>
        <end position="119"/>
    </location>
</feature>
<dbReference type="SUPFAM" id="SSF48317">
    <property type="entry name" value="Acid phosphatase/Vanadium-dependent haloperoxidase"/>
    <property type="match status" value="1"/>
</dbReference>
<dbReference type="Proteomes" id="UP001281761">
    <property type="component" value="Unassembled WGS sequence"/>
</dbReference>
<evidence type="ECO:0000256" key="1">
    <source>
        <dbReference type="ARBA" id="ARBA00004141"/>
    </source>
</evidence>
<dbReference type="PANTHER" id="PTHR10165">
    <property type="entry name" value="LIPID PHOSPHATE PHOSPHATASE"/>
    <property type="match status" value="1"/>
</dbReference>
<dbReference type="InterPro" id="IPR036938">
    <property type="entry name" value="PAP2/HPO_sf"/>
</dbReference>
<evidence type="ECO:0000256" key="3">
    <source>
        <dbReference type="ARBA" id="ARBA00022692"/>
    </source>
</evidence>
<dbReference type="Pfam" id="PF01569">
    <property type="entry name" value="PAP2"/>
    <property type="match status" value="1"/>
</dbReference>
<protein>
    <submittedName>
        <fullName evidence="8">PAP2 superfamily</fullName>
    </submittedName>
</protein>
<feature type="transmembrane region" description="Helical" evidence="6">
    <location>
        <begin position="289"/>
        <end position="312"/>
    </location>
</feature>
<dbReference type="EMBL" id="JARBJD010000046">
    <property type="protein sequence ID" value="KAK2957461.1"/>
    <property type="molecule type" value="Genomic_DNA"/>
</dbReference>
<keyword evidence="9" id="KW-1185">Reference proteome</keyword>
<dbReference type="SMART" id="SM00014">
    <property type="entry name" value="acidPPc"/>
    <property type="match status" value="1"/>
</dbReference>
<evidence type="ECO:0000313" key="8">
    <source>
        <dbReference type="EMBL" id="KAK2957461.1"/>
    </source>
</evidence>
<name>A0ABQ9Y147_9EUKA</name>
<proteinExistence type="inferred from homology"/>
<evidence type="ECO:0000313" key="9">
    <source>
        <dbReference type="Proteomes" id="UP001281761"/>
    </source>
</evidence>
<dbReference type="PANTHER" id="PTHR10165:SF35">
    <property type="entry name" value="RE23632P"/>
    <property type="match status" value="1"/>
</dbReference>